<dbReference type="InParanoid" id="D8Q9T2"/>
<dbReference type="GeneID" id="9588473"/>
<dbReference type="PANTHER" id="PTHR43190">
    <property type="entry name" value="N-ACETYL-D-GLUCOSAMINE KINASE"/>
    <property type="match status" value="1"/>
</dbReference>
<dbReference type="Pfam" id="PF01869">
    <property type="entry name" value="BcrAD_BadFG"/>
    <property type="match status" value="1"/>
</dbReference>
<evidence type="ECO:0000313" key="6">
    <source>
        <dbReference type="EMBL" id="EFI95280.1"/>
    </source>
</evidence>
<dbReference type="InterPro" id="IPR043129">
    <property type="entry name" value="ATPase_NBD"/>
</dbReference>
<accession>D8Q9T2</accession>
<dbReference type="KEGG" id="scm:SCHCO_02600909"/>
<dbReference type="Proteomes" id="UP000007431">
    <property type="component" value="Unassembled WGS sequence"/>
</dbReference>
<reference evidence="6 7" key="1">
    <citation type="journal article" date="2010" name="Nat. Biotechnol.">
        <title>Genome sequence of the model mushroom Schizophyllum commune.</title>
        <authorList>
            <person name="Ohm R.A."/>
            <person name="de Jong J.F."/>
            <person name="Lugones L.G."/>
            <person name="Aerts A."/>
            <person name="Kothe E."/>
            <person name="Stajich J.E."/>
            <person name="de Vries R.P."/>
            <person name="Record E."/>
            <person name="Levasseur A."/>
            <person name="Baker S.E."/>
            <person name="Bartholomew K.A."/>
            <person name="Coutinho P.M."/>
            <person name="Erdmann S."/>
            <person name="Fowler T.J."/>
            <person name="Gathman A.C."/>
            <person name="Lombard V."/>
            <person name="Henrissat B."/>
            <person name="Knabe N."/>
            <person name="Kuees U."/>
            <person name="Lilly W.W."/>
            <person name="Lindquist E."/>
            <person name="Lucas S."/>
            <person name="Magnuson J.K."/>
            <person name="Piumi F."/>
            <person name="Raudaskoski M."/>
            <person name="Salamov A."/>
            <person name="Schmutz J."/>
            <person name="Schwarze F.W.M.R."/>
            <person name="vanKuyk P.A."/>
            <person name="Horton J.S."/>
            <person name="Grigoriev I.V."/>
            <person name="Woesten H.A.B."/>
        </authorList>
    </citation>
    <scope>NUCLEOTIDE SEQUENCE [LARGE SCALE GENOMIC DNA]</scope>
    <source>
        <strain evidence="7">H4-8 / FGSC 9210</strain>
    </source>
</reference>
<dbReference type="EMBL" id="GL377308">
    <property type="protein sequence ID" value="EFI95280.1"/>
    <property type="molecule type" value="Genomic_DNA"/>
</dbReference>
<evidence type="ECO:0000313" key="7">
    <source>
        <dbReference type="Proteomes" id="UP000007431"/>
    </source>
</evidence>
<dbReference type="OrthoDB" id="311172at2759"/>
<gene>
    <name evidence="6" type="ORF">SCHCODRAFT_77719</name>
</gene>
<dbReference type="InterPro" id="IPR002731">
    <property type="entry name" value="ATPase_BadF"/>
</dbReference>
<dbReference type="InterPro" id="IPR052519">
    <property type="entry name" value="Euk-type_GlcNAc_Kinase"/>
</dbReference>
<dbReference type="EC" id="2.7.1.59" evidence="2"/>
<organism evidence="7">
    <name type="scientific">Schizophyllum commune (strain H4-8 / FGSC 9210)</name>
    <name type="common">Split gill fungus</name>
    <dbReference type="NCBI Taxonomy" id="578458"/>
    <lineage>
        <taxon>Eukaryota</taxon>
        <taxon>Fungi</taxon>
        <taxon>Dikarya</taxon>
        <taxon>Basidiomycota</taxon>
        <taxon>Agaricomycotina</taxon>
        <taxon>Agaricomycetes</taxon>
        <taxon>Agaricomycetidae</taxon>
        <taxon>Agaricales</taxon>
        <taxon>Schizophyllaceae</taxon>
        <taxon>Schizophyllum</taxon>
    </lineage>
</organism>
<dbReference type="RefSeq" id="XP_003030183.1">
    <property type="nucleotide sequence ID" value="XM_003030137.1"/>
</dbReference>
<dbReference type="PANTHER" id="PTHR43190:SF3">
    <property type="entry name" value="N-ACETYL-D-GLUCOSAMINE KINASE"/>
    <property type="match status" value="1"/>
</dbReference>
<evidence type="ECO:0000259" key="5">
    <source>
        <dbReference type="Pfam" id="PF01869"/>
    </source>
</evidence>
<keyword evidence="7" id="KW-1185">Reference proteome</keyword>
<evidence type="ECO:0000256" key="2">
    <source>
        <dbReference type="ARBA" id="ARBA00012122"/>
    </source>
</evidence>
<dbReference type="VEuPathDB" id="FungiDB:SCHCODRAFT_02600909"/>
<evidence type="ECO:0000256" key="4">
    <source>
        <dbReference type="ARBA" id="ARBA00031123"/>
    </source>
</evidence>
<dbReference type="SUPFAM" id="SSF53067">
    <property type="entry name" value="Actin-like ATPase domain"/>
    <property type="match status" value="2"/>
</dbReference>
<dbReference type="eggNOG" id="ENOG502S1AZ">
    <property type="taxonomic scope" value="Eukaryota"/>
</dbReference>
<evidence type="ECO:0000256" key="1">
    <source>
        <dbReference type="ARBA" id="ARBA00006198"/>
    </source>
</evidence>
<dbReference type="OMA" id="CGNCATL"/>
<feature type="domain" description="ATPase BadF/BadG/BcrA/BcrD type" evidence="5">
    <location>
        <begin position="7"/>
        <end position="324"/>
    </location>
</feature>
<dbReference type="Gene3D" id="3.30.420.40">
    <property type="match status" value="2"/>
</dbReference>
<dbReference type="HOGENOM" id="CLU_016274_7_0_1"/>
<name>D8Q9T2_SCHCM</name>
<evidence type="ECO:0000256" key="3">
    <source>
        <dbReference type="ARBA" id="ARBA00014974"/>
    </source>
</evidence>
<comment type="similarity">
    <text evidence="1">Belongs to the eukaryotic-type N-acetylglucosamine kinase family.</text>
</comment>
<dbReference type="STRING" id="578458.D8Q9T2"/>
<sequence>MSLYLCVDCGGSKTSAVIANKDGVVVGRGIGGPSNCTYLSVDAFLAAIRLAISEALKTCTSPPSIDPVSLPPPPELAFAKAWFGVSGADSPAAIAAITPGISALLDIPQGPRLAVANDTHLLAAPLRMHPNISNAVAVIGGTGSIAVSFSGDATGALTELGRIGGWGWILGDEGGGFDVGREAVRQVMLAHDRASVQANPARSLLHDRLVERFGLGDIMEILGTVHLADPQAGAAVAADLPQHMTVPREKRLSMLAPIVFECAFEHGDELALKVLHTSAGKLVDEITVLLGDANEASPRLVKAKDSVLCFGGSLVGIERYRKILLDDLASRGHTFRYVEFVGDCAAVGAKALAMSA</sequence>
<dbReference type="GO" id="GO:0045127">
    <property type="term" value="F:N-acetylglucosamine kinase activity"/>
    <property type="evidence" value="ECO:0007669"/>
    <property type="project" value="UniProtKB-EC"/>
</dbReference>
<protein>
    <recommendedName>
        <fullName evidence="3">N-acetyl-D-glucosamine kinase</fullName>
        <ecNumber evidence="2">2.7.1.59</ecNumber>
    </recommendedName>
    <alternativeName>
        <fullName evidence="4">GlcNAc kinase</fullName>
    </alternativeName>
</protein>
<proteinExistence type="inferred from homology"/>
<dbReference type="AlphaFoldDB" id="D8Q9T2"/>